<dbReference type="SUPFAM" id="SSF57667">
    <property type="entry name" value="beta-beta-alpha zinc fingers"/>
    <property type="match status" value="1"/>
</dbReference>
<evidence type="ECO:0000256" key="2">
    <source>
        <dbReference type="ARBA" id="ARBA00022723"/>
    </source>
</evidence>
<keyword evidence="4 9" id="KW-0863">Zinc-finger</keyword>
<protein>
    <recommendedName>
        <fullName evidence="10">C2H2-type domain-containing protein</fullName>
    </recommendedName>
</protein>
<dbReference type="PROSITE" id="PS50157">
    <property type="entry name" value="ZINC_FINGER_C2H2_2"/>
    <property type="match status" value="2"/>
</dbReference>
<gene>
    <name evidence="11" type="ORF">TNCT_4501</name>
</gene>
<dbReference type="InterPro" id="IPR050636">
    <property type="entry name" value="C2H2-ZF_domain-containing"/>
</dbReference>
<dbReference type="OrthoDB" id="8117402at2759"/>
<comment type="caution">
    <text evidence="11">The sequence shown here is derived from an EMBL/GenBank/DDBJ whole genome shotgun (WGS) entry which is preliminary data.</text>
</comment>
<keyword evidence="5" id="KW-0862">Zinc</keyword>
<evidence type="ECO:0000256" key="8">
    <source>
        <dbReference type="ARBA" id="ARBA00023242"/>
    </source>
</evidence>
<proteinExistence type="predicted"/>
<evidence type="ECO:0000256" key="1">
    <source>
        <dbReference type="ARBA" id="ARBA00004123"/>
    </source>
</evidence>
<evidence type="ECO:0000313" key="11">
    <source>
        <dbReference type="EMBL" id="GFQ64679.1"/>
    </source>
</evidence>
<dbReference type="GO" id="GO:0005634">
    <property type="term" value="C:nucleus"/>
    <property type="evidence" value="ECO:0007669"/>
    <property type="project" value="UniProtKB-SubCell"/>
</dbReference>
<keyword evidence="8" id="KW-0539">Nucleus</keyword>
<dbReference type="PANTHER" id="PTHR47772">
    <property type="entry name" value="ZINC FINGER PROTEIN 200"/>
    <property type="match status" value="1"/>
</dbReference>
<reference evidence="11" key="1">
    <citation type="submission" date="2020-07" db="EMBL/GenBank/DDBJ databases">
        <title>Multicomponent nature underlies the extraordinary mechanical properties of spider dragline silk.</title>
        <authorList>
            <person name="Kono N."/>
            <person name="Nakamura H."/>
            <person name="Mori M."/>
            <person name="Yoshida Y."/>
            <person name="Ohtoshi R."/>
            <person name="Malay A.D."/>
            <person name="Moran D.A.P."/>
            <person name="Tomita M."/>
            <person name="Numata K."/>
            <person name="Arakawa K."/>
        </authorList>
    </citation>
    <scope>NUCLEOTIDE SEQUENCE</scope>
</reference>
<evidence type="ECO:0000256" key="4">
    <source>
        <dbReference type="ARBA" id="ARBA00022771"/>
    </source>
</evidence>
<dbReference type="InterPro" id="IPR013087">
    <property type="entry name" value="Znf_C2H2_type"/>
</dbReference>
<comment type="subcellular location">
    <subcellularLocation>
        <location evidence="1">Nucleus</location>
    </subcellularLocation>
</comment>
<dbReference type="AlphaFoldDB" id="A0A8X6EYX8"/>
<keyword evidence="2" id="KW-0479">Metal-binding</keyword>
<evidence type="ECO:0000259" key="10">
    <source>
        <dbReference type="PROSITE" id="PS50157"/>
    </source>
</evidence>
<keyword evidence="6" id="KW-0805">Transcription regulation</keyword>
<evidence type="ECO:0000256" key="9">
    <source>
        <dbReference type="PROSITE-ProRule" id="PRU00042"/>
    </source>
</evidence>
<evidence type="ECO:0000256" key="7">
    <source>
        <dbReference type="ARBA" id="ARBA00023163"/>
    </source>
</evidence>
<evidence type="ECO:0000256" key="3">
    <source>
        <dbReference type="ARBA" id="ARBA00022737"/>
    </source>
</evidence>
<dbReference type="InterPro" id="IPR036236">
    <property type="entry name" value="Znf_C2H2_sf"/>
</dbReference>
<dbReference type="PROSITE" id="PS00028">
    <property type="entry name" value="ZINC_FINGER_C2H2_1"/>
    <property type="match status" value="1"/>
</dbReference>
<keyword evidence="7" id="KW-0804">Transcription</keyword>
<organism evidence="11 12">
    <name type="scientific">Trichonephila clavata</name>
    <name type="common">Joro spider</name>
    <name type="synonym">Nephila clavata</name>
    <dbReference type="NCBI Taxonomy" id="2740835"/>
    <lineage>
        <taxon>Eukaryota</taxon>
        <taxon>Metazoa</taxon>
        <taxon>Ecdysozoa</taxon>
        <taxon>Arthropoda</taxon>
        <taxon>Chelicerata</taxon>
        <taxon>Arachnida</taxon>
        <taxon>Araneae</taxon>
        <taxon>Araneomorphae</taxon>
        <taxon>Entelegynae</taxon>
        <taxon>Araneoidea</taxon>
        <taxon>Nephilidae</taxon>
        <taxon>Trichonephila</taxon>
    </lineage>
</organism>
<evidence type="ECO:0000256" key="6">
    <source>
        <dbReference type="ARBA" id="ARBA00023015"/>
    </source>
</evidence>
<dbReference type="GO" id="GO:0008270">
    <property type="term" value="F:zinc ion binding"/>
    <property type="evidence" value="ECO:0007669"/>
    <property type="project" value="UniProtKB-KW"/>
</dbReference>
<feature type="domain" description="C2H2-type" evidence="10">
    <location>
        <begin position="38"/>
        <end position="66"/>
    </location>
</feature>
<dbReference type="PANTHER" id="PTHR47772:SF1">
    <property type="entry name" value="ZINC FINGER PROTEIN 200"/>
    <property type="match status" value="1"/>
</dbReference>
<keyword evidence="3" id="KW-0677">Repeat</keyword>
<dbReference type="Proteomes" id="UP000887116">
    <property type="component" value="Unassembled WGS sequence"/>
</dbReference>
<name>A0A8X6EYX8_TRICU</name>
<evidence type="ECO:0000256" key="5">
    <source>
        <dbReference type="ARBA" id="ARBA00022833"/>
    </source>
</evidence>
<accession>A0A8X6EYX8</accession>
<dbReference type="SMART" id="SM00355">
    <property type="entry name" value="ZnF_C2H2"/>
    <property type="match status" value="3"/>
</dbReference>
<feature type="domain" description="C2H2-type" evidence="10">
    <location>
        <begin position="10"/>
        <end position="37"/>
    </location>
</feature>
<keyword evidence="12" id="KW-1185">Reference proteome</keyword>
<evidence type="ECO:0000313" key="12">
    <source>
        <dbReference type="Proteomes" id="UP000887116"/>
    </source>
</evidence>
<dbReference type="EMBL" id="BMAO01000138">
    <property type="protein sequence ID" value="GFQ64679.1"/>
    <property type="molecule type" value="Genomic_DNA"/>
</dbReference>
<dbReference type="Gene3D" id="3.30.160.60">
    <property type="entry name" value="Classic Zinc Finger"/>
    <property type="match status" value="2"/>
</dbReference>
<dbReference type="Pfam" id="PF12874">
    <property type="entry name" value="zf-met"/>
    <property type="match status" value="1"/>
</dbReference>
<sequence length="217" mass="25533">MICHKTEKDFKYSHCDKTYKYKSDLKKHSAVHSGKNKYNCAECSKGFNSKSSFENHKQHCHSSNQIPKGNLQKKWKCKLCLKQYANEHEYKIHQCFPLEETYYEKIELPSTSDQRTIFDDHHSEETTRVRFRCDVCDSIYTSSLELRRNKQLRHRIDIGILKKNENRKEQGTISDGHHSEENMQYPIQCDVGSSVTISDFELGMHKKIFHGIERGPV</sequence>